<feature type="coiled-coil region" evidence="1">
    <location>
        <begin position="127"/>
        <end position="245"/>
    </location>
</feature>
<feature type="coiled-coil region" evidence="1">
    <location>
        <begin position="569"/>
        <end position="596"/>
    </location>
</feature>
<evidence type="ECO:0000313" key="4">
    <source>
        <dbReference type="EMBL" id="CAF0801750.1"/>
    </source>
</evidence>
<feature type="coiled-coil region" evidence="1">
    <location>
        <begin position="452"/>
        <end position="500"/>
    </location>
</feature>
<dbReference type="Proteomes" id="UP000663854">
    <property type="component" value="Unassembled WGS sequence"/>
</dbReference>
<dbReference type="AlphaFoldDB" id="A0A813PEJ5"/>
<evidence type="ECO:0000313" key="3">
    <source>
        <dbReference type="EMBL" id="CAF0751669.1"/>
    </source>
</evidence>
<dbReference type="EMBL" id="CAJNOL010000019">
    <property type="protein sequence ID" value="CAF0751669.1"/>
    <property type="molecule type" value="Genomic_DNA"/>
</dbReference>
<gene>
    <name evidence="3" type="ORF">JXQ802_LOCUS1713</name>
    <name evidence="4" type="ORF">PYM288_LOCUS4644</name>
</gene>
<dbReference type="InterPro" id="IPR039139">
    <property type="entry name" value="CCDC170-like"/>
</dbReference>
<reference evidence="3" key="1">
    <citation type="submission" date="2021-02" db="EMBL/GenBank/DDBJ databases">
        <authorList>
            <person name="Nowell W R."/>
        </authorList>
    </citation>
    <scope>NUCLEOTIDE SEQUENCE</scope>
</reference>
<feature type="coiled-coil region" evidence="1">
    <location>
        <begin position="621"/>
        <end position="732"/>
    </location>
</feature>
<organism evidence="3 5">
    <name type="scientific">Rotaria sordida</name>
    <dbReference type="NCBI Taxonomy" id="392033"/>
    <lineage>
        <taxon>Eukaryota</taxon>
        <taxon>Metazoa</taxon>
        <taxon>Spiralia</taxon>
        <taxon>Gnathifera</taxon>
        <taxon>Rotifera</taxon>
        <taxon>Eurotatoria</taxon>
        <taxon>Bdelloidea</taxon>
        <taxon>Philodinida</taxon>
        <taxon>Philodinidae</taxon>
        <taxon>Rotaria</taxon>
    </lineage>
</organism>
<feature type="compositionally biased region" description="Basic residues" evidence="2">
    <location>
        <begin position="803"/>
        <end position="823"/>
    </location>
</feature>
<accession>A0A813PEJ5</accession>
<comment type="caution">
    <text evidence="3">The sequence shown here is derived from an EMBL/GenBank/DDBJ whole genome shotgun (WGS) entry which is preliminary data.</text>
</comment>
<dbReference type="PANTHER" id="PTHR18863">
    <property type="entry name" value="TSEC-2-RELATED"/>
    <property type="match status" value="1"/>
</dbReference>
<dbReference type="SUPFAM" id="SSF57997">
    <property type="entry name" value="Tropomyosin"/>
    <property type="match status" value="1"/>
</dbReference>
<proteinExistence type="predicted"/>
<dbReference type="EMBL" id="CAJNOH010000043">
    <property type="protein sequence ID" value="CAF0801750.1"/>
    <property type="molecule type" value="Genomic_DNA"/>
</dbReference>
<protein>
    <submittedName>
        <fullName evidence="3">Uncharacterized protein</fullName>
    </submittedName>
</protein>
<feature type="region of interest" description="Disordered" evidence="2">
    <location>
        <begin position="792"/>
        <end position="852"/>
    </location>
</feature>
<evidence type="ECO:0000313" key="5">
    <source>
        <dbReference type="Proteomes" id="UP000663870"/>
    </source>
</evidence>
<sequence>MTSSSYMLERELLGSARTIIDAHSNATLTQPSPHNTFRGSYGISSQLPYTTATTSYHHLGYGTASTDNYESKKALADLQDQIRLLKKDLEKKDGLIQELTSMKDPTRHVHFEKDRYESLIGQDRTSLEAARRELDQCRIKVEGLAQDLRETTIKSSAKDERINELKHEIESLKKEHDLVIHANNQLRLRLRELESNITSYDSVTNKSSLTISSLQKDLKEKQDQLLELQSRIRTHMEERETSERKTDTLNKKLQELFSQLSVTLGTDYGQPTTVAFDKVMTRVADINAENTLLKGKLIKIEEINRTLENESQANRSTLQQMSNQLHSFEQFNVNHRFQTDSIKAERDVALNDKETIKKELETVKSRLDSVQKAWQNARGELDQRETRFSSNELHLKQLENDALYSKSCFDAFKQQVSQLLSDGYVKVEPKEDEIKEKIRLLMQSSKDRGIIITNLQNQKEQLSKQVQEQIDLNKEEDKKRRHTESHILELEQKVKTLDNNYTTTEVYRENLKQDKAKFLYFLERLASIMKIENVSNEFGYELNPDIILTRAEQLMKLENDSIIDQKSSNYSLQRKIKQLKEQIENKDLHLDLLRKKVISLEEGRLVKTDLEREIDDHVLLSRKMKTKVETLTQQVNDLKNENTQLKAQITDVHTLKGRLAEREKEVRRLLEDINKLENTRDRQAVKISTLQDRIHAVDDDANQNLLSSDNTVRALSNELRFLKGSLEQVTEREQRLLDFRALIARMLGLDAKTLAVPDYEITARLERLLTTVQPTMAIPFVQIPTSTTKSTNITQQHQSPYQYHHHHHPRHQNTHSAHGRHRSPSPISRRTQGGHRARSLSPLQVGIDPRTY</sequence>
<keyword evidence="5" id="KW-1185">Reference proteome</keyword>
<dbReference type="Proteomes" id="UP000663870">
    <property type="component" value="Unassembled WGS sequence"/>
</dbReference>
<evidence type="ECO:0000256" key="1">
    <source>
        <dbReference type="SAM" id="Coils"/>
    </source>
</evidence>
<dbReference type="PANTHER" id="PTHR18863:SF6">
    <property type="entry name" value="COILED-COIL DOMAIN-CONTAINING PROTEIN 170"/>
    <property type="match status" value="1"/>
</dbReference>
<name>A0A813PEJ5_9BILA</name>
<keyword evidence="1" id="KW-0175">Coiled coil</keyword>
<evidence type="ECO:0000256" key="2">
    <source>
        <dbReference type="SAM" id="MobiDB-lite"/>
    </source>
</evidence>